<reference evidence="9" key="2">
    <citation type="journal article" date="2016" name="Int. J. Syst. Evol. Microbiol.">
        <title>Caldimicrobium thiodismutans sp. nov., a sulfur-disproportionating bacterium isolated from a hot spring.</title>
        <authorList>
            <person name="Kojima H."/>
            <person name="Umezawa K."/>
            <person name="Fukui M."/>
        </authorList>
    </citation>
    <scope>NUCLEOTIDE SEQUENCE [LARGE SCALE GENOMIC DNA]</scope>
    <source>
        <strain evidence="9">TF1</strain>
    </source>
</reference>
<dbReference type="NCBIfam" id="TIGR01212">
    <property type="entry name" value="TIGR01212 family radical SAM protein"/>
    <property type="match status" value="1"/>
</dbReference>
<evidence type="ECO:0000256" key="1">
    <source>
        <dbReference type="ARBA" id="ARBA00001966"/>
    </source>
</evidence>
<dbReference type="GO" id="GO:0046872">
    <property type="term" value="F:metal ion binding"/>
    <property type="evidence" value="ECO:0007669"/>
    <property type="project" value="UniProtKB-KW"/>
</dbReference>
<dbReference type="SFLD" id="SFLDS00029">
    <property type="entry name" value="Radical_SAM"/>
    <property type="match status" value="1"/>
</dbReference>
<evidence type="ECO:0000256" key="4">
    <source>
        <dbReference type="ARBA" id="ARBA00022723"/>
    </source>
</evidence>
<comment type="cofactor">
    <cofactor evidence="1">
        <name>[4Fe-4S] cluster</name>
        <dbReference type="ChEBI" id="CHEBI:49883"/>
    </cofactor>
</comment>
<dbReference type="SUPFAM" id="SSF102114">
    <property type="entry name" value="Radical SAM enzymes"/>
    <property type="match status" value="1"/>
</dbReference>
<accession>A0A0U5AXC9</accession>
<name>A0A0U5AXC9_9BACT</name>
<evidence type="ECO:0000259" key="7">
    <source>
        <dbReference type="PROSITE" id="PS51918"/>
    </source>
</evidence>
<dbReference type="GO" id="GO:0003824">
    <property type="term" value="F:catalytic activity"/>
    <property type="evidence" value="ECO:0007669"/>
    <property type="project" value="InterPro"/>
</dbReference>
<dbReference type="InterPro" id="IPR007197">
    <property type="entry name" value="rSAM"/>
</dbReference>
<dbReference type="InterPro" id="IPR006638">
    <property type="entry name" value="Elp3/MiaA/NifB-like_rSAM"/>
</dbReference>
<dbReference type="AlphaFoldDB" id="A0A0U5AXC9"/>
<dbReference type="InterPro" id="IPR039661">
    <property type="entry name" value="ELP3"/>
</dbReference>
<dbReference type="OrthoDB" id="9801689at2"/>
<dbReference type="KEGG" id="cthi:THC_0695"/>
<evidence type="ECO:0000313" key="8">
    <source>
        <dbReference type="EMBL" id="BAU23087.1"/>
    </source>
</evidence>
<dbReference type="Pfam" id="PF16199">
    <property type="entry name" value="Radical_SAM_C"/>
    <property type="match status" value="1"/>
</dbReference>
<sequence>MQEIKYYSLNQFLREKFGEKVKKLPLDAGFTCPNRDGNKGQGGCIYCDAKGSGTGLYPAMSLKEQIEFFLAHWTKRGYKKFIAYFQSFSNTYGEPDYLRRTYGTILNYPEIVGLAIGTRPDCINKEVIGILKDFQNLGFFIWIELGLQSKHDTTLKAINRGHSFEDFLYAYQQLKSADLPVVVHIIFGLPGETKEMMLETAKILASLRVDGVKFHALYILEGTPLAKLYKEGHVKELSLEDYAELVGEAISFLPSTTVIHRLTSDPPKNGVLAPLWLLEKNKVLQKINETLREKALYQGKNYFPLT</sequence>
<proteinExistence type="predicted"/>
<dbReference type="SMART" id="SM00729">
    <property type="entry name" value="Elp3"/>
    <property type="match status" value="1"/>
</dbReference>
<keyword evidence="4" id="KW-0479">Metal-binding</keyword>
<evidence type="ECO:0000256" key="5">
    <source>
        <dbReference type="ARBA" id="ARBA00023004"/>
    </source>
</evidence>
<dbReference type="SFLD" id="SFLDG01086">
    <property type="entry name" value="elongater_protein-like"/>
    <property type="match status" value="1"/>
</dbReference>
<dbReference type="RefSeq" id="WP_068513374.1">
    <property type="nucleotide sequence ID" value="NZ_AP014945.1"/>
</dbReference>
<evidence type="ECO:0000256" key="2">
    <source>
        <dbReference type="ARBA" id="ARBA00022485"/>
    </source>
</evidence>
<dbReference type="SFLD" id="SFLDG01091">
    <property type="entry name" value="uncharacterized_CHP01210-like"/>
    <property type="match status" value="1"/>
</dbReference>
<dbReference type="EMBL" id="AP014945">
    <property type="protein sequence ID" value="BAU23087.1"/>
    <property type="molecule type" value="Genomic_DNA"/>
</dbReference>
<feature type="domain" description="Radical SAM core" evidence="7">
    <location>
        <begin position="16"/>
        <end position="255"/>
    </location>
</feature>
<keyword evidence="2" id="KW-0004">4Fe-4S</keyword>
<dbReference type="InterPro" id="IPR023404">
    <property type="entry name" value="rSAM_horseshoe"/>
</dbReference>
<dbReference type="Proteomes" id="UP000068196">
    <property type="component" value="Chromosome"/>
</dbReference>
<dbReference type="Pfam" id="PF04055">
    <property type="entry name" value="Radical_SAM"/>
    <property type="match status" value="1"/>
</dbReference>
<dbReference type="InterPro" id="IPR058240">
    <property type="entry name" value="rSAM_sf"/>
</dbReference>
<keyword evidence="9" id="KW-1185">Reference proteome</keyword>
<dbReference type="PATRIC" id="fig|1653476.3.peg.717"/>
<dbReference type="InterPro" id="IPR032432">
    <property type="entry name" value="Radical_SAM_C"/>
</dbReference>
<dbReference type="PANTHER" id="PTHR11135:SF1">
    <property type="entry name" value="PROTEIN YHCC"/>
    <property type="match status" value="1"/>
</dbReference>
<evidence type="ECO:0000256" key="6">
    <source>
        <dbReference type="ARBA" id="ARBA00023014"/>
    </source>
</evidence>
<protein>
    <recommendedName>
        <fullName evidence="7">Radical SAM core domain-containing protein</fullName>
    </recommendedName>
</protein>
<dbReference type="InterPro" id="IPR005911">
    <property type="entry name" value="YhcC-like"/>
</dbReference>
<gene>
    <name evidence="8" type="ORF">THC_0695</name>
</gene>
<dbReference type="PANTHER" id="PTHR11135">
    <property type="entry name" value="HISTONE ACETYLTRANSFERASE-RELATED"/>
    <property type="match status" value="1"/>
</dbReference>
<organism evidence="8 9">
    <name type="scientific">Caldimicrobium thiodismutans</name>
    <dbReference type="NCBI Taxonomy" id="1653476"/>
    <lineage>
        <taxon>Bacteria</taxon>
        <taxon>Pseudomonadati</taxon>
        <taxon>Thermodesulfobacteriota</taxon>
        <taxon>Thermodesulfobacteria</taxon>
        <taxon>Thermodesulfobacteriales</taxon>
        <taxon>Thermodesulfobacteriaceae</taxon>
        <taxon>Caldimicrobium</taxon>
    </lineage>
</organism>
<evidence type="ECO:0000313" key="9">
    <source>
        <dbReference type="Proteomes" id="UP000068196"/>
    </source>
</evidence>
<keyword evidence="5" id="KW-0408">Iron</keyword>
<evidence type="ECO:0000256" key="3">
    <source>
        <dbReference type="ARBA" id="ARBA00022691"/>
    </source>
</evidence>
<dbReference type="Gene3D" id="3.80.30.20">
    <property type="entry name" value="tm_1862 like domain"/>
    <property type="match status" value="1"/>
</dbReference>
<reference evidence="8 9" key="1">
    <citation type="journal article" date="2016" name="Int. J. Syst. Evol. Microbiol.">
        <title>Caldimicrobium thiodismutans sp. nov., a sulfur-disproportionating bacterium isolated from a hot spring, and emended description of the genus Caldimicrobium.</title>
        <authorList>
            <person name="Kojima H."/>
            <person name="Umezawa K."/>
            <person name="Fukui M."/>
        </authorList>
    </citation>
    <scope>NUCLEOTIDE SEQUENCE [LARGE SCALE GENOMIC DNA]</scope>
    <source>
        <strain evidence="8 9">TF1</strain>
    </source>
</reference>
<keyword evidence="6" id="KW-0411">Iron-sulfur</keyword>
<keyword evidence="3" id="KW-0949">S-adenosyl-L-methionine</keyword>
<dbReference type="GO" id="GO:0051539">
    <property type="term" value="F:4 iron, 4 sulfur cluster binding"/>
    <property type="evidence" value="ECO:0007669"/>
    <property type="project" value="UniProtKB-KW"/>
</dbReference>
<dbReference type="PROSITE" id="PS51918">
    <property type="entry name" value="RADICAL_SAM"/>
    <property type="match status" value="1"/>
</dbReference>